<protein>
    <submittedName>
        <fullName evidence="3">Enoyl-CoA hydratase domain-containing protein 3, mitochondrial-like</fullName>
    </submittedName>
</protein>
<evidence type="ECO:0000313" key="3">
    <source>
        <dbReference type="RefSeq" id="XP_002736719.1"/>
    </source>
</evidence>
<comment type="similarity">
    <text evidence="1">Belongs to the enoyl-CoA hydratase/isomerase family.</text>
</comment>
<name>A0ABM0GT06_SACKO</name>
<sequence>MCGTEPIEKVTNYTYPGVNFNTNGSMESTMTRLAEKARKAEKAKTLILNADNNNPSIKTKLFETTQIPILTYAGEIRFNRVLKPYFMTTLRKMMMMTQSSIDPSEFQSVQYTVKDKVANITLNRPNRLNAIGIHTPKEIYQSVLLANNDENVKVIVLSGKGRAFCSGYDLIDFAQSERGTFGSQKMPWDPYTDYKVMASCTEAFMSLWKSYKPTVCKVHGFAVAGGSDIALCCDMVIMADNAKIGYPPSRVWGCSTPAMWVYRVGPEKAKRLLFTGDLITGKEATDMGLVLQSVPEDKLDDAVDKLVQRMVNVPSNQLFFQKQVINQAVEQMGLSSTQRLATFLDGMTRHSPEGVLFQQRAYEAGFKQAVKERDSGDETAWSGPNSKL</sequence>
<dbReference type="InterPro" id="IPR001753">
    <property type="entry name" value="Enoyl-CoA_hydra/iso"/>
</dbReference>
<dbReference type="CDD" id="cd06558">
    <property type="entry name" value="crotonase-like"/>
    <property type="match status" value="1"/>
</dbReference>
<dbReference type="PANTHER" id="PTHR43802:SF1">
    <property type="entry name" value="IP11341P-RELATED"/>
    <property type="match status" value="1"/>
</dbReference>
<organism evidence="2 3">
    <name type="scientific">Saccoglossus kowalevskii</name>
    <name type="common">Acorn worm</name>
    <dbReference type="NCBI Taxonomy" id="10224"/>
    <lineage>
        <taxon>Eukaryota</taxon>
        <taxon>Metazoa</taxon>
        <taxon>Hemichordata</taxon>
        <taxon>Enteropneusta</taxon>
        <taxon>Harrimaniidae</taxon>
        <taxon>Saccoglossus</taxon>
    </lineage>
</organism>
<proteinExistence type="inferred from homology"/>
<reference evidence="3" key="1">
    <citation type="submission" date="2025-08" db="UniProtKB">
        <authorList>
            <consortium name="RefSeq"/>
        </authorList>
    </citation>
    <scope>IDENTIFICATION</scope>
    <source>
        <tissue evidence="3">Testes</tissue>
    </source>
</reference>
<dbReference type="InterPro" id="IPR029045">
    <property type="entry name" value="ClpP/crotonase-like_dom_sf"/>
</dbReference>
<dbReference type="GeneID" id="100366971"/>
<dbReference type="NCBIfam" id="NF006128">
    <property type="entry name" value="PRK08272.1"/>
    <property type="match status" value="1"/>
</dbReference>
<dbReference type="PANTHER" id="PTHR43802">
    <property type="entry name" value="ENOYL-COA HYDRATASE"/>
    <property type="match status" value="1"/>
</dbReference>
<dbReference type="SUPFAM" id="SSF52096">
    <property type="entry name" value="ClpP/crotonase"/>
    <property type="match status" value="1"/>
</dbReference>
<evidence type="ECO:0000313" key="2">
    <source>
        <dbReference type="Proteomes" id="UP000694865"/>
    </source>
</evidence>
<accession>A0ABM0GT06</accession>
<dbReference type="RefSeq" id="XP_002736719.1">
    <property type="nucleotide sequence ID" value="XM_002736673.1"/>
</dbReference>
<dbReference type="Gene3D" id="3.90.226.10">
    <property type="entry name" value="2-enoyl-CoA Hydratase, Chain A, domain 1"/>
    <property type="match status" value="1"/>
</dbReference>
<dbReference type="Pfam" id="PF00378">
    <property type="entry name" value="ECH_1"/>
    <property type="match status" value="1"/>
</dbReference>
<evidence type="ECO:0000256" key="1">
    <source>
        <dbReference type="ARBA" id="ARBA00005254"/>
    </source>
</evidence>
<gene>
    <name evidence="3" type="primary">LOC100366971</name>
</gene>
<keyword evidence="2" id="KW-1185">Reference proteome</keyword>
<dbReference type="Proteomes" id="UP000694865">
    <property type="component" value="Unplaced"/>
</dbReference>